<gene>
    <name evidence="1" type="ORF">NDU88_006944</name>
</gene>
<protein>
    <submittedName>
        <fullName evidence="1">Uncharacterized protein</fullName>
    </submittedName>
</protein>
<dbReference type="AlphaFoldDB" id="A0AAV7MDP6"/>
<dbReference type="EMBL" id="JANPWB010000014">
    <property type="protein sequence ID" value="KAJ1101880.1"/>
    <property type="molecule type" value="Genomic_DNA"/>
</dbReference>
<name>A0AAV7MDP6_PLEWA</name>
<dbReference type="Proteomes" id="UP001066276">
    <property type="component" value="Chromosome 10"/>
</dbReference>
<evidence type="ECO:0000313" key="1">
    <source>
        <dbReference type="EMBL" id="KAJ1101880.1"/>
    </source>
</evidence>
<keyword evidence="2" id="KW-1185">Reference proteome</keyword>
<organism evidence="1 2">
    <name type="scientific">Pleurodeles waltl</name>
    <name type="common">Iberian ribbed newt</name>
    <dbReference type="NCBI Taxonomy" id="8319"/>
    <lineage>
        <taxon>Eukaryota</taxon>
        <taxon>Metazoa</taxon>
        <taxon>Chordata</taxon>
        <taxon>Craniata</taxon>
        <taxon>Vertebrata</taxon>
        <taxon>Euteleostomi</taxon>
        <taxon>Amphibia</taxon>
        <taxon>Batrachia</taxon>
        <taxon>Caudata</taxon>
        <taxon>Salamandroidea</taxon>
        <taxon>Salamandridae</taxon>
        <taxon>Pleurodelinae</taxon>
        <taxon>Pleurodeles</taxon>
    </lineage>
</organism>
<accession>A0AAV7MDP6</accession>
<sequence length="85" mass="9625">MSKRLKLQFRDESEMAEHSFNNPYPDYEAVLLDPEEGGPEQDLSAGDQDVKFDKDGKMYTALRVLANVVRAIPRGKHANPCITCR</sequence>
<evidence type="ECO:0000313" key="2">
    <source>
        <dbReference type="Proteomes" id="UP001066276"/>
    </source>
</evidence>
<reference evidence="1" key="1">
    <citation type="journal article" date="2022" name="bioRxiv">
        <title>Sequencing and chromosome-scale assembly of the giantPleurodeles waltlgenome.</title>
        <authorList>
            <person name="Brown T."/>
            <person name="Elewa A."/>
            <person name="Iarovenko S."/>
            <person name="Subramanian E."/>
            <person name="Araus A.J."/>
            <person name="Petzold A."/>
            <person name="Susuki M."/>
            <person name="Suzuki K.-i.T."/>
            <person name="Hayashi T."/>
            <person name="Toyoda A."/>
            <person name="Oliveira C."/>
            <person name="Osipova E."/>
            <person name="Leigh N.D."/>
            <person name="Simon A."/>
            <person name="Yun M.H."/>
        </authorList>
    </citation>
    <scope>NUCLEOTIDE SEQUENCE</scope>
    <source>
        <strain evidence="1">20211129_DDA</strain>
        <tissue evidence="1">Liver</tissue>
    </source>
</reference>
<comment type="caution">
    <text evidence="1">The sequence shown here is derived from an EMBL/GenBank/DDBJ whole genome shotgun (WGS) entry which is preliminary data.</text>
</comment>
<proteinExistence type="predicted"/>